<protein>
    <submittedName>
        <fullName evidence="1">Uncharacterized protein</fullName>
    </submittedName>
</protein>
<organism evidence="1 2">
    <name type="scientific">Verticillium nonalfalfae</name>
    <dbReference type="NCBI Taxonomy" id="1051616"/>
    <lineage>
        <taxon>Eukaryota</taxon>
        <taxon>Fungi</taxon>
        <taxon>Dikarya</taxon>
        <taxon>Ascomycota</taxon>
        <taxon>Pezizomycotina</taxon>
        <taxon>Sordariomycetes</taxon>
        <taxon>Hypocreomycetidae</taxon>
        <taxon>Glomerellales</taxon>
        <taxon>Plectosphaerellaceae</taxon>
        <taxon>Verticillium</taxon>
    </lineage>
</organism>
<dbReference type="AlphaFoldDB" id="A0A3M9YJ46"/>
<proteinExistence type="predicted"/>
<evidence type="ECO:0000313" key="2">
    <source>
        <dbReference type="Proteomes" id="UP000267145"/>
    </source>
</evidence>
<name>A0A3M9YJ46_9PEZI</name>
<accession>A0A3M9YJ46</accession>
<keyword evidence="2" id="KW-1185">Reference proteome</keyword>
<dbReference type="EMBL" id="RBVV01000007">
    <property type="protein sequence ID" value="RNJ60439.1"/>
    <property type="molecule type" value="Genomic_DNA"/>
</dbReference>
<evidence type="ECO:0000313" key="1">
    <source>
        <dbReference type="EMBL" id="RNJ60439.1"/>
    </source>
</evidence>
<gene>
    <name evidence="1" type="ORF">D7B24_008131</name>
</gene>
<reference evidence="1 2" key="1">
    <citation type="submission" date="2018-10" db="EMBL/GenBank/DDBJ databases">
        <title>Genome sequence of Verticillium nonalfalfae VnAa140.</title>
        <authorList>
            <person name="Stajich J.E."/>
            <person name="Kasson M.T."/>
        </authorList>
    </citation>
    <scope>NUCLEOTIDE SEQUENCE [LARGE SCALE GENOMIC DNA]</scope>
    <source>
        <strain evidence="1 2">VnAa140</strain>
    </source>
</reference>
<dbReference type="Proteomes" id="UP000267145">
    <property type="component" value="Unassembled WGS sequence"/>
</dbReference>
<comment type="caution">
    <text evidence="1">The sequence shown here is derived from an EMBL/GenBank/DDBJ whole genome shotgun (WGS) entry which is preliminary data.</text>
</comment>
<dbReference type="GeneID" id="39611820"/>
<dbReference type="RefSeq" id="XP_028498597.1">
    <property type="nucleotide sequence ID" value="XM_028642225.1"/>
</dbReference>
<sequence>MSPLRSPRRRHEDQVLREIVCRGVKVAADPVIAKHLNRNYLQTRGWESMKAEYGLRIVGYSGVAPVSESGVK</sequence>